<protein>
    <submittedName>
        <fullName evidence="2">Uncharacterized protein</fullName>
    </submittedName>
</protein>
<evidence type="ECO:0000313" key="3">
    <source>
        <dbReference type="Proteomes" id="UP001497522"/>
    </source>
</evidence>
<feature type="compositionally biased region" description="Polar residues" evidence="1">
    <location>
        <begin position="330"/>
        <end position="351"/>
    </location>
</feature>
<feature type="compositionally biased region" description="Basic residues" evidence="1">
    <location>
        <begin position="359"/>
        <end position="370"/>
    </location>
</feature>
<feature type="region of interest" description="Disordered" evidence="1">
    <location>
        <begin position="296"/>
        <end position="315"/>
    </location>
</feature>
<dbReference type="Proteomes" id="UP001497522">
    <property type="component" value="Chromosome 8"/>
</dbReference>
<feature type="compositionally biased region" description="Polar residues" evidence="1">
    <location>
        <begin position="304"/>
        <end position="314"/>
    </location>
</feature>
<gene>
    <name evidence="2" type="ORF">CSSPJE1EN2_LOCUS22792</name>
</gene>
<sequence>MSSQQLLDSQNGGNSIKVVGRQDKTTDAYEFFFESAKCMSKVVGVGLEWAKVVVSMEFGSVNIVSISETTWQNSWNEMEEDAVVLSIDLANTRKEGRNIYSLTAEEASKKFGVGVCPQGLHHEHGGGNAFFVEEKRKDVAFYPSYGSWHITWLGIASNMQDLNLEIVELALCGEFGDPQLTFNPKHPHPISKLEMMLLLDDRIKNASISAVLEFKFKLLQGGTIRKMTIKTHTHCNLGDSAPESRDRGYLGYYQDDITISLSCIGERSDGSAAAWLRSPIAFPNSKAEKWSEFDTYGKSESSARPKSGQITGEVTANPMHMVTLAGTIQGGRNQKNTLGDSTSHASTSEASIPNCVPGVHRKLMQKQRRS</sequence>
<keyword evidence="3" id="KW-1185">Reference proteome</keyword>
<organism evidence="2 3">
    <name type="scientific">Sphagnum jensenii</name>
    <dbReference type="NCBI Taxonomy" id="128206"/>
    <lineage>
        <taxon>Eukaryota</taxon>
        <taxon>Viridiplantae</taxon>
        <taxon>Streptophyta</taxon>
        <taxon>Embryophyta</taxon>
        <taxon>Bryophyta</taxon>
        <taxon>Sphagnophytina</taxon>
        <taxon>Sphagnopsida</taxon>
        <taxon>Sphagnales</taxon>
        <taxon>Sphagnaceae</taxon>
        <taxon>Sphagnum</taxon>
    </lineage>
</organism>
<evidence type="ECO:0000313" key="2">
    <source>
        <dbReference type="EMBL" id="CAK9881436.1"/>
    </source>
</evidence>
<reference evidence="2" key="1">
    <citation type="submission" date="2024-03" db="EMBL/GenBank/DDBJ databases">
        <authorList>
            <consortium name="ELIXIR-Norway"/>
            <consortium name="Elixir Norway"/>
        </authorList>
    </citation>
    <scope>NUCLEOTIDE SEQUENCE</scope>
</reference>
<proteinExistence type="predicted"/>
<accession>A0ABP1BY98</accession>
<name>A0ABP1BY98_9BRYO</name>
<feature type="region of interest" description="Disordered" evidence="1">
    <location>
        <begin position="326"/>
        <end position="370"/>
    </location>
</feature>
<evidence type="ECO:0000256" key="1">
    <source>
        <dbReference type="SAM" id="MobiDB-lite"/>
    </source>
</evidence>
<dbReference type="EMBL" id="OZ023709">
    <property type="protein sequence ID" value="CAK9881436.1"/>
    <property type="molecule type" value="Genomic_DNA"/>
</dbReference>